<evidence type="ECO:0000256" key="2">
    <source>
        <dbReference type="ARBA" id="ARBA00023002"/>
    </source>
</evidence>
<dbReference type="Proteomes" id="UP000239477">
    <property type="component" value="Chromosome"/>
</dbReference>
<dbReference type="InterPro" id="IPR029510">
    <property type="entry name" value="Ald_DH_CS_GLU"/>
</dbReference>
<feature type="active site" evidence="3">
    <location>
        <position position="248"/>
    </location>
</feature>
<dbReference type="Gene3D" id="3.40.309.10">
    <property type="entry name" value="Aldehyde Dehydrogenase, Chain A, domain 2"/>
    <property type="match status" value="1"/>
</dbReference>
<keyword evidence="7" id="KW-1185">Reference proteome</keyword>
<dbReference type="InterPro" id="IPR016163">
    <property type="entry name" value="Ald_DH_C"/>
</dbReference>
<evidence type="ECO:0000259" key="5">
    <source>
        <dbReference type="Pfam" id="PF00171"/>
    </source>
</evidence>
<dbReference type="EMBL" id="CP023270">
    <property type="protein sequence ID" value="AVJ28478.1"/>
    <property type="molecule type" value="Genomic_DNA"/>
</dbReference>
<organism evidence="6 7">
    <name type="scientific">Achromobacter spanius</name>
    <dbReference type="NCBI Taxonomy" id="217203"/>
    <lineage>
        <taxon>Bacteria</taxon>
        <taxon>Pseudomonadati</taxon>
        <taxon>Pseudomonadota</taxon>
        <taxon>Betaproteobacteria</taxon>
        <taxon>Burkholderiales</taxon>
        <taxon>Alcaligenaceae</taxon>
        <taxon>Achromobacter</taxon>
    </lineage>
</organism>
<gene>
    <name evidence="6" type="ORF">CLM73_15925</name>
</gene>
<evidence type="ECO:0000256" key="1">
    <source>
        <dbReference type="ARBA" id="ARBA00009986"/>
    </source>
</evidence>
<dbReference type="InterPro" id="IPR016160">
    <property type="entry name" value="Ald_DH_CS_CYS"/>
</dbReference>
<protein>
    <submittedName>
        <fullName evidence="6">Carnitine dehydratase</fullName>
    </submittedName>
</protein>
<evidence type="ECO:0000256" key="3">
    <source>
        <dbReference type="PROSITE-ProRule" id="PRU10007"/>
    </source>
</evidence>
<comment type="similarity">
    <text evidence="1 4">Belongs to the aldehyde dehydrogenase family.</text>
</comment>
<dbReference type="CDD" id="cd07114">
    <property type="entry name" value="ALDH_DhaS"/>
    <property type="match status" value="1"/>
</dbReference>
<dbReference type="PANTHER" id="PTHR11699">
    <property type="entry name" value="ALDEHYDE DEHYDROGENASE-RELATED"/>
    <property type="match status" value="1"/>
</dbReference>
<dbReference type="SUPFAM" id="SSF53720">
    <property type="entry name" value="ALDH-like"/>
    <property type="match status" value="1"/>
</dbReference>
<dbReference type="Pfam" id="PF00171">
    <property type="entry name" value="Aldedh"/>
    <property type="match status" value="1"/>
</dbReference>
<evidence type="ECO:0000313" key="6">
    <source>
        <dbReference type="EMBL" id="AVJ28478.1"/>
    </source>
</evidence>
<accession>A0A2S0I902</accession>
<reference evidence="6 7" key="1">
    <citation type="submission" date="2017-09" db="EMBL/GenBank/DDBJ databases">
        <title>Genomic, metabolic, and phenotypic characteristics of bacterial isolates from the natural microbiome of the model nematode Caenorhabditis elegans.</title>
        <authorList>
            <person name="Zimmermann J."/>
            <person name="Obeng N."/>
            <person name="Yang W."/>
            <person name="Obeng O."/>
            <person name="Kissoyan K."/>
            <person name="Pees B."/>
            <person name="Dirksen P."/>
            <person name="Hoppner M."/>
            <person name="Franke A."/>
            <person name="Rosenstiel P."/>
            <person name="Leippe M."/>
            <person name="Dierking K."/>
            <person name="Kaleta C."/>
            <person name="Schulenburg H."/>
        </authorList>
    </citation>
    <scope>NUCLEOTIDE SEQUENCE [LARGE SCALE GENOMIC DNA]</scope>
    <source>
        <strain evidence="6 7">MYb73</strain>
    </source>
</reference>
<dbReference type="InterPro" id="IPR015590">
    <property type="entry name" value="Aldehyde_DH_dom"/>
</dbReference>
<name>A0A2S0I902_9BURK</name>
<feature type="domain" description="Aldehyde dehydrogenase" evidence="5">
    <location>
        <begin position="19"/>
        <end position="475"/>
    </location>
</feature>
<dbReference type="FunFam" id="3.40.309.10:FF:000012">
    <property type="entry name" value="Betaine aldehyde dehydrogenase"/>
    <property type="match status" value="1"/>
</dbReference>
<dbReference type="Gene3D" id="3.40.605.10">
    <property type="entry name" value="Aldehyde Dehydrogenase, Chain A, domain 1"/>
    <property type="match status" value="1"/>
</dbReference>
<dbReference type="FunFam" id="3.40.605.10:FF:000026">
    <property type="entry name" value="Aldehyde dehydrogenase, putative"/>
    <property type="match status" value="1"/>
</dbReference>
<dbReference type="PROSITE" id="PS00070">
    <property type="entry name" value="ALDEHYDE_DEHYDR_CYS"/>
    <property type="match status" value="1"/>
</dbReference>
<proteinExistence type="inferred from homology"/>
<keyword evidence="2 4" id="KW-0560">Oxidoreductase</keyword>
<dbReference type="FunFam" id="3.40.605.10:FF:000007">
    <property type="entry name" value="NAD/NADP-dependent betaine aldehyde dehydrogenase"/>
    <property type="match status" value="1"/>
</dbReference>
<dbReference type="OrthoDB" id="6187633at2"/>
<dbReference type="InterPro" id="IPR016162">
    <property type="entry name" value="Ald_DH_N"/>
</dbReference>
<evidence type="ECO:0000256" key="4">
    <source>
        <dbReference type="RuleBase" id="RU003345"/>
    </source>
</evidence>
<dbReference type="GO" id="GO:0016620">
    <property type="term" value="F:oxidoreductase activity, acting on the aldehyde or oxo group of donors, NAD or NADP as acceptor"/>
    <property type="evidence" value="ECO:0007669"/>
    <property type="project" value="InterPro"/>
</dbReference>
<sequence length="491" mass="52839">MQRYGLFINGQSTPPARGRMIATHNPYTGEAWAEIPDGCAQDVDRAVKAAEHAFEQTWRHTPGIKRAQCMLRLAELIEQNADRMARIESTDNGKIIRETRPQMVWVGRQLRYYAGYADKLYGQQIPLDQPDTLDYLSLEPFGVAALITAWNSPLALLANKLAPALAAGNCVVVKPSEHASASTLEFASLVQAAGFPDGVFNVVTGGADTGRALVEHPGIALISFTGSPGVGAEIASLAGRRLTPVKLELGGKSPNIIFEDADLDKAIVGALAGIFGATGQTCVAGSRLLVQRSVMDRVLQPLIDRARKIRLGNPLDTATEMGTVANRPQFDRILATIDRAQGAGATLACGGKRAEGPGLELGYFIEPTIFSGVDNDSDLAQEEVFGPVLAVIPFDTEEDAIRMANGTRYGLAAGLWTRDLNRAMRVSRAMRAGSVWVNTYRAIAAQAPFGGFKQSGIGRERGEAGLREFLTTRNVMIDFSEAVRDPFAIRT</sequence>
<dbReference type="InterPro" id="IPR016161">
    <property type="entry name" value="Ald_DH/histidinol_DH"/>
</dbReference>
<dbReference type="AlphaFoldDB" id="A0A2S0I902"/>
<evidence type="ECO:0000313" key="7">
    <source>
        <dbReference type="Proteomes" id="UP000239477"/>
    </source>
</evidence>
<dbReference type="PROSITE" id="PS00687">
    <property type="entry name" value="ALDEHYDE_DEHYDR_GLU"/>
    <property type="match status" value="1"/>
</dbReference>
<dbReference type="RefSeq" id="WP_105239267.1">
    <property type="nucleotide sequence ID" value="NZ_CP023270.1"/>
</dbReference>